<dbReference type="Proteomes" id="UP001140087">
    <property type="component" value="Unassembled WGS sequence"/>
</dbReference>
<evidence type="ECO:0000313" key="2">
    <source>
        <dbReference type="Proteomes" id="UP001140087"/>
    </source>
</evidence>
<sequence>MRWALAAVAGALAACASGCGPAVHNEAAERARQWFYEGPGAAAGGRVDAIRDILDRHPEALQAGAVFPDWGYGCMSMDDEAEAAHWSPFMEHGVAHFLETYQEPRGTRAEQLLAFLFGVASHQVADEQWHSLSGLREGMMRVLADSTFGGDFGRAHDVLDVGGDFALAHMDSLAHMLDEWTVPVDDVLAIYRRMGFSVARWRLNMCVTRQFYAMEAVKRFGRGLFPSYASRAPMLIERLDDYYIGGLYAMATATNDCWHALVDWFVAGDFSRRCLADDAPRRANTTGRSLLQSMDLPTRLVRQIHDSVATTEADGRLHLRAAVPRAEGPASGIDDGSRQRVFSAQHTGPPRSAADGCAEL</sequence>
<organism evidence="1 2">
    <name type="scientific">Coemansia helicoidea</name>
    <dbReference type="NCBI Taxonomy" id="1286919"/>
    <lineage>
        <taxon>Eukaryota</taxon>
        <taxon>Fungi</taxon>
        <taxon>Fungi incertae sedis</taxon>
        <taxon>Zoopagomycota</taxon>
        <taxon>Kickxellomycotina</taxon>
        <taxon>Kickxellomycetes</taxon>
        <taxon>Kickxellales</taxon>
        <taxon>Kickxellaceae</taxon>
        <taxon>Coemansia</taxon>
    </lineage>
</organism>
<feature type="non-terminal residue" evidence="1">
    <location>
        <position position="360"/>
    </location>
</feature>
<proteinExistence type="predicted"/>
<accession>A0ACC1LFC9</accession>
<keyword evidence="2" id="KW-1185">Reference proteome</keyword>
<evidence type="ECO:0000313" key="1">
    <source>
        <dbReference type="EMBL" id="KAJ2806625.1"/>
    </source>
</evidence>
<gene>
    <name evidence="1" type="ORF">H4R21_000791</name>
</gene>
<comment type="caution">
    <text evidence="1">The sequence shown here is derived from an EMBL/GenBank/DDBJ whole genome shotgun (WGS) entry which is preliminary data.</text>
</comment>
<protein>
    <submittedName>
        <fullName evidence="1">Uncharacterized protein</fullName>
    </submittedName>
</protein>
<name>A0ACC1LFC9_9FUNG</name>
<dbReference type="EMBL" id="JANBUN010000125">
    <property type="protein sequence ID" value="KAJ2806625.1"/>
    <property type="molecule type" value="Genomic_DNA"/>
</dbReference>
<reference evidence="1" key="1">
    <citation type="submission" date="2022-07" db="EMBL/GenBank/DDBJ databases">
        <title>Phylogenomic reconstructions and comparative analyses of Kickxellomycotina fungi.</title>
        <authorList>
            <person name="Reynolds N.K."/>
            <person name="Stajich J.E."/>
            <person name="Barry K."/>
            <person name="Grigoriev I.V."/>
            <person name="Crous P."/>
            <person name="Smith M.E."/>
        </authorList>
    </citation>
    <scope>NUCLEOTIDE SEQUENCE</scope>
    <source>
        <strain evidence="1">BCRC 34780</strain>
    </source>
</reference>